<organism evidence="4 5">
    <name type="scientific">Halalkalibacter alkalisediminis</name>
    <dbReference type="NCBI Taxonomy" id="935616"/>
    <lineage>
        <taxon>Bacteria</taxon>
        <taxon>Bacillati</taxon>
        <taxon>Bacillota</taxon>
        <taxon>Bacilli</taxon>
        <taxon>Bacillales</taxon>
        <taxon>Bacillaceae</taxon>
        <taxon>Halalkalibacter</taxon>
    </lineage>
</organism>
<keyword evidence="2" id="KW-0813">Transport</keyword>
<comment type="caution">
    <text evidence="4">The sequence shown here is derived from an EMBL/GenBank/DDBJ whole genome shotgun (WGS) entry which is preliminary data.</text>
</comment>
<dbReference type="InterPro" id="IPR006059">
    <property type="entry name" value="SBP"/>
</dbReference>
<comment type="similarity">
    <text evidence="1">Belongs to the bacterial solute-binding protein 1 family.</text>
</comment>
<evidence type="ECO:0000256" key="1">
    <source>
        <dbReference type="ARBA" id="ARBA00008520"/>
    </source>
</evidence>
<evidence type="ECO:0000256" key="2">
    <source>
        <dbReference type="ARBA" id="ARBA00022448"/>
    </source>
</evidence>
<dbReference type="EMBL" id="JBHLTR010000077">
    <property type="protein sequence ID" value="MFC0561566.1"/>
    <property type="molecule type" value="Genomic_DNA"/>
</dbReference>
<proteinExistence type="inferred from homology"/>
<protein>
    <submittedName>
        <fullName evidence="4">Extracellular solute-binding protein</fullName>
    </submittedName>
</protein>
<sequence>MGIVRRTMILMFMIGVVMITGCGNHSIIENNQPALESTPVREEIVVWHTYSEKETQVFENILIPLFEEEYPLIKIIPVRQSYNAQLKSAIISRASANKPPDIIRMDVVWVPSFAKLDLLYPVSEFEDFDHIKHQFYEEPLQSNFYNGNYYGVPLNTNTKVSIYNRELLEASGYDQPPETMDEFKNLIKKDQYVIGVSGLTTWETLHYFTGFGGSVTDPANTRATGYLDSKKSVDAVNQLLTLYQSGKLSPGLLEGNANTWQGVIDGNYFVIDEGPWFYSVNHPEDIELINELTVAHPFPISDGTRAPLGGENLVISKATKHKESAWEFLKWMTKVEQQTYLAQTGLIPANRLVELSGFFDAFPYYQTYLDSLDDVLLRPTVSQWLNIDAIYEEYLTLILTEKISVEEGLQRAAIEIDQILEDEKGR</sequence>
<evidence type="ECO:0000313" key="4">
    <source>
        <dbReference type="EMBL" id="MFC0561566.1"/>
    </source>
</evidence>
<keyword evidence="3" id="KW-0732">Signal</keyword>
<dbReference type="Pfam" id="PF13416">
    <property type="entry name" value="SBP_bac_8"/>
    <property type="match status" value="1"/>
</dbReference>
<name>A0ABV6NLE4_9BACI</name>
<dbReference type="SUPFAM" id="SSF53850">
    <property type="entry name" value="Periplasmic binding protein-like II"/>
    <property type="match status" value="1"/>
</dbReference>
<accession>A0ABV6NLE4</accession>
<dbReference type="RefSeq" id="WP_273845540.1">
    <property type="nucleotide sequence ID" value="NZ_JAQQWT010000013.1"/>
</dbReference>
<dbReference type="Gene3D" id="3.40.190.10">
    <property type="entry name" value="Periplasmic binding protein-like II"/>
    <property type="match status" value="2"/>
</dbReference>
<evidence type="ECO:0000313" key="5">
    <source>
        <dbReference type="Proteomes" id="UP001589833"/>
    </source>
</evidence>
<dbReference type="Proteomes" id="UP001589833">
    <property type="component" value="Unassembled WGS sequence"/>
</dbReference>
<evidence type="ECO:0000256" key="3">
    <source>
        <dbReference type="ARBA" id="ARBA00022729"/>
    </source>
</evidence>
<keyword evidence="5" id="KW-1185">Reference proteome</keyword>
<dbReference type="PROSITE" id="PS51257">
    <property type="entry name" value="PROKAR_LIPOPROTEIN"/>
    <property type="match status" value="1"/>
</dbReference>
<dbReference type="PANTHER" id="PTHR30061:SF50">
    <property type="entry name" value="MALTOSE_MALTODEXTRIN-BINDING PERIPLASMIC PROTEIN"/>
    <property type="match status" value="1"/>
</dbReference>
<gene>
    <name evidence="4" type="ORF">ACFFH4_21940</name>
</gene>
<reference evidence="4 5" key="1">
    <citation type="submission" date="2024-09" db="EMBL/GenBank/DDBJ databases">
        <authorList>
            <person name="Sun Q."/>
            <person name="Mori K."/>
        </authorList>
    </citation>
    <scope>NUCLEOTIDE SEQUENCE [LARGE SCALE GENOMIC DNA]</scope>
    <source>
        <strain evidence="4 5">NCAIM B.02301</strain>
    </source>
</reference>
<dbReference type="PANTHER" id="PTHR30061">
    <property type="entry name" value="MALTOSE-BINDING PERIPLASMIC PROTEIN"/>
    <property type="match status" value="1"/>
</dbReference>